<keyword evidence="4" id="KW-1185">Reference proteome</keyword>
<evidence type="ECO:0000313" key="4">
    <source>
        <dbReference type="Proteomes" id="UP000614741"/>
    </source>
</evidence>
<evidence type="ECO:0000256" key="1">
    <source>
        <dbReference type="SAM" id="Phobius"/>
    </source>
</evidence>
<proteinExistence type="predicted"/>
<dbReference type="Proteomes" id="UP000614741">
    <property type="component" value="Unassembled WGS sequence"/>
</dbReference>
<reference evidence="3 4" key="1">
    <citation type="submission" date="2021-01" db="EMBL/GenBank/DDBJ databases">
        <title>Whole genome shotgun sequence of Cellulomonas phragmiteti NBRC 110785.</title>
        <authorList>
            <person name="Komaki H."/>
            <person name="Tamura T."/>
        </authorList>
    </citation>
    <scope>NUCLEOTIDE SEQUENCE [LARGE SCALE GENOMIC DNA]</scope>
    <source>
        <strain evidence="3 4">NBRC 110785</strain>
    </source>
</reference>
<keyword evidence="2" id="KW-0732">Signal</keyword>
<keyword evidence="1" id="KW-1133">Transmembrane helix</keyword>
<name>A0ABQ4DHH1_9CELL</name>
<dbReference type="EMBL" id="BONP01000002">
    <property type="protein sequence ID" value="GIG38801.1"/>
    <property type="molecule type" value="Genomic_DNA"/>
</dbReference>
<feature type="chain" id="PRO_5046422441" description="Gram-positive cocci surface proteins LPxTG domain-containing protein" evidence="2">
    <location>
        <begin position="26"/>
        <end position="181"/>
    </location>
</feature>
<feature type="transmembrane region" description="Helical" evidence="1">
    <location>
        <begin position="151"/>
        <end position="172"/>
    </location>
</feature>
<keyword evidence="1" id="KW-0812">Transmembrane</keyword>
<evidence type="ECO:0008006" key="5">
    <source>
        <dbReference type="Google" id="ProtNLM"/>
    </source>
</evidence>
<accession>A0ABQ4DHH1</accession>
<protein>
    <recommendedName>
        <fullName evidence="5">Gram-positive cocci surface proteins LPxTG domain-containing protein</fullName>
    </recommendedName>
</protein>
<evidence type="ECO:0000313" key="3">
    <source>
        <dbReference type="EMBL" id="GIG38801.1"/>
    </source>
</evidence>
<keyword evidence="1" id="KW-0472">Membrane</keyword>
<feature type="signal peptide" evidence="2">
    <location>
        <begin position="1"/>
        <end position="25"/>
    </location>
</feature>
<organism evidence="3 4">
    <name type="scientific">Cellulomonas phragmiteti</name>
    <dbReference type="NCBI Taxonomy" id="478780"/>
    <lineage>
        <taxon>Bacteria</taxon>
        <taxon>Bacillati</taxon>
        <taxon>Actinomycetota</taxon>
        <taxon>Actinomycetes</taxon>
        <taxon>Micrococcales</taxon>
        <taxon>Cellulomonadaceae</taxon>
        <taxon>Cellulomonas</taxon>
    </lineage>
</organism>
<comment type="caution">
    <text evidence="3">The sequence shown here is derived from an EMBL/GenBank/DDBJ whole genome shotgun (WGS) entry which is preliminary data.</text>
</comment>
<gene>
    <name evidence="3" type="ORF">Cph01nite_05630</name>
</gene>
<evidence type="ECO:0000256" key="2">
    <source>
        <dbReference type="SAM" id="SignalP"/>
    </source>
</evidence>
<sequence length="181" mass="17405">MKISRLVATATIAGALALAPTAAFAYGAADYTNVGSVSTASPVIGQSITITVVGPINAPVNLTITSNSATVSDAAISIAGTRTLQKITDATGTAVFTVTLAQAGTFTAIVTDATSGEVLSTQTLSVVAAPGTSPSAVGSGSGQLSATGSNALPIALGAGALLLVGAGGVVYANKRRQGANV</sequence>